<dbReference type="Pfam" id="PF24681">
    <property type="entry name" value="Kelch_KLHDC2_KLHL20_DRC7"/>
    <property type="match status" value="1"/>
</dbReference>
<dbReference type="PANTHER" id="PTHR46093">
    <property type="entry name" value="ACYL-COA-BINDING DOMAIN-CONTAINING PROTEIN 5"/>
    <property type="match status" value="1"/>
</dbReference>
<keyword evidence="1" id="KW-0880">Kelch repeat</keyword>
<evidence type="ECO:0000256" key="3">
    <source>
        <dbReference type="SAM" id="MobiDB-lite"/>
    </source>
</evidence>
<evidence type="ECO:0000313" key="5">
    <source>
        <dbReference type="Proteomes" id="UP001190700"/>
    </source>
</evidence>
<feature type="compositionally biased region" description="Polar residues" evidence="3">
    <location>
        <begin position="350"/>
        <end position="359"/>
    </location>
</feature>
<evidence type="ECO:0000256" key="1">
    <source>
        <dbReference type="ARBA" id="ARBA00022441"/>
    </source>
</evidence>
<dbReference type="Gene3D" id="2.120.10.80">
    <property type="entry name" value="Kelch-type beta propeller"/>
    <property type="match status" value="2"/>
</dbReference>
<comment type="caution">
    <text evidence="4">The sequence shown here is derived from an EMBL/GenBank/DDBJ whole genome shotgun (WGS) entry which is preliminary data.</text>
</comment>
<dbReference type="InterPro" id="IPR015915">
    <property type="entry name" value="Kelch-typ_b-propeller"/>
</dbReference>
<dbReference type="Pfam" id="PF17653">
    <property type="entry name" value="DUF5522"/>
    <property type="match status" value="1"/>
</dbReference>
<dbReference type="InterPro" id="IPR011043">
    <property type="entry name" value="Gal_Oxase/kelch_b-propeller"/>
</dbReference>
<dbReference type="Proteomes" id="UP001190700">
    <property type="component" value="Unassembled WGS sequence"/>
</dbReference>
<proteinExistence type="predicted"/>
<protein>
    <recommendedName>
        <fullName evidence="6">Galactose oxidase</fullName>
    </recommendedName>
</protein>
<accession>A0AAE0EUH4</accession>
<dbReference type="SUPFAM" id="SSF50965">
    <property type="entry name" value="Galactose oxidase, central domain"/>
    <property type="match status" value="1"/>
</dbReference>
<name>A0AAE0EUH4_9CHLO</name>
<dbReference type="InterPro" id="IPR040807">
    <property type="entry name" value="DUF5522"/>
</dbReference>
<evidence type="ECO:0000313" key="4">
    <source>
        <dbReference type="EMBL" id="KAK3240684.1"/>
    </source>
</evidence>
<feature type="region of interest" description="Disordered" evidence="3">
    <location>
        <begin position="322"/>
        <end position="367"/>
    </location>
</feature>
<keyword evidence="2" id="KW-0677">Repeat</keyword>
<dbReference type="PANTHER" id="PTHR46093:SF18">
    <property type="entry name" value="FIBRONECTIN TYPE-III DOMAIN-CONTAINING PROTEIN"/>
    <property type="match status" value="1"/>
</dbReference>
<sequence length="463" mass="50274">MVVCPGHNETSTFVVFGGETDATSEHKIARRLSDTWILDTDLAAEGSHPWKKIASSTPSTQPTPRSNHTAFRLGKYMLVFGGWHVSGQYPLQELELFDLEARHWSAAASTGYTPSARGNPTSVVWKSEAILFGGWDKEKRYNDIHVLDASLNWTTRSPSSDERPAERTDHSAVLWAGPQAGGASMVVFGGSTNEGAQNDTWLLDIKTWTWRQLDTMGKAPAARTSHAAVCLDDAMLICGGVGQYTAVETPKMWGNDCYLLNLRTSSWSMVVRSPCAEVPRMLTSPLCRHTMVAISPKTIMVYGGYDGARNLPVLFQARLSSSETKSAADPPAKRVHIPVEGDRPSVLPRSPTQVTSPQTGGFGAPAPKASSPTKFVGMFTAAHLPADQRALSGNKLVRALHKAAVDAGAETYQDPATGYSVFTSLFLKKRACCGNKCRHCPWGHKNVPKLRGGADTRGNAYDW</sequence>
<evidence type="ECO:0000256" key="2">
    <source>
        <dbReference type="ARBA" id="ARBA00022737"/>
    </source>
</evidence>
<reference evidence="4 5" key="1">
    <citation type="journal article" date="2015" name="Genome Biol. Evol.">
        <title>Comparative Genomics of a Bacterivorous Green Alga Reveals Evolutionary Causalities and Consequences of Phago-Mixotrophic Mode of Nutrition.</title>
        <authorList>
            <person name="Burns J.A."/>
            <person name="Paasch A."/>
            <person name="Narechania A."/>
            <person name="Kim E."/>
        </authorList>
    </citation>
    <scope>NUCLEOTIDE SEQUENCE [LARGE SCALE GENOMIC DNA]</scope>
    <source>
        <strain evidence="4 5">PLY_AMNH</strain>
    </source>
</reference>
<gene>
    <name evidence="4" type="ORF">CYMTET_49495</name>
</gene>
<keyword evidence="5" id="KW-1185">Reference proteome</keyword>
<evidence type="ECO:0008006" key="6">
    <source>
        <dbReference type="Google" id="ProtNLM"/>
    </source>
</evidence>
<organism evidence="4 5">
    <name type="scientific">Cymbomonas tetramitiformis</name>
    <dbReference type="NCBI Taxonomy" id="36881"/>
    <lineage>
        <taxon>Eukaryota</taxon>
        <taxon>Viridiplantae</taxon>
        <taxon>Chlorophyta</taxon>
        <taxon>Pyramimonadophyceae</taxon>
        <taxon>Pyramimonadales</taxon>
        <taxon>Pyramimonadaceae</taxon>
        <taxon>Cymbomonas</taxon>
    </lineage>
</organism>
<dbReference type="AlphaFoldDB" id="A0AAE0EUH4"/>
<dbReference type="EMBL" id="LGRX02033576">
    <property type="protein sequence ID" value="KAK3240684.1"/>
    <property type="molecule type" value="Genomic_DNA"/>
</dbReference>